<accession>A0AAE9ZGR9</accession>
<keyword evidence="2" id="KW-1185">Reference proteome</keyword>
<organism evidence="1 2">
    <name type="scientific">Salmonella phage vB_SenS_UTK0009</name>
    <dbReference type="NCBI Taxonomy" id="3028908"/>
    <lineage>
        <taxon>Viruses</taxon>
        <taxon>Duplodnaviria</taxon>
        <taxon>Heunggongvirae</taxon>
        <taxon>Uroviricota</taxon>
        <taxon>Caudoviricetes</taxon>
        <taxon>Demerecviridae</taxon>
        <taxon>Markadamsvirinae</taxon>
        <taxon>Epseptimavirus</taxon>
        <taxon>Epseptimavirus UTK0009</taxon>
    </lineage>
</organism>
<proteinExistence type="predicted"/>
<gene>
    <name evidence="1" type="ORF">PJM41_0062</name>
</gene>
<protein>
    <submittedName>
        <fullName evidence="1">Uncharacterized protein</fullName>
    </submittedName>
</protein>
<dbReference type="EMBL" id="OQ359889">
    <property type="protein sequence ID" value="WDR22147.1"/>
    <property type="molecule type" value="Genomic_DNA"/>
</dbReference>
<evidence type="ECO:0000313" key="1">
    <source>
        <dbReference type="EMBL" id="WDR22147.1"/>
    </source>
</evidence>
<sequence>MSSKTVKVTLTNGQTFEVVLTERCGDWEAYIPHLGSTGHGATQKSAVVDALNEASAGL</sequence>
<evidence type="ECO:0000313" key="2">
    <source>
        <dbReference type="Proteomes" id="UP001216229"/>
    </source>
</evidence>
<name>A0AAE9ZGR9_9CAUD</name>
<reference evidence="1 2" key="1">
    <citation type="submission" date="2023-01" db="EMBL/GenBank/DDBJ databases">
        <title>Characterization of a Diverse Collection of Salmonella Phages Isolated from Tennessee Wastewater.</title>
        <authorList>
            <person name="Bryan D.W."/>
            <person name="Hudson L.K."/>
            <person name="Wang J."/>
            <person name="Denes T.G."/>
        </authorList>
    </citation>
    <scope>NUCLEOTIDE SEQUENCE [LARGE SCALE GENOMIC DNA]</scope>
</reference>
<dbReference type="RefSeq" id="YP_012787043.1">
    <property type="nucleotide sequence ID" value="NC_111487.1"/>
</dbReference>
<dbReference type="GeneID" id="301841347"/>
<dbReference type="Proteomes" id="UP001216229">
    <property type="component" value="Segment"/>
</dbReference>